<feature type="region of interest" description="Disordered" evidence="4">
    <location>
        <begin position="75"/>
        <end position="116"/>
    </location>
</feature>
<evidence type="ECO:0000256" key="1">
    <source>
        <dbReference type="ARBA" id="ARBA00022741"/>
    </source>
</evidence>
<dbReference type="EMBL" id="BQXS01010986">
    <property type="protein sequence ID" value="GKT35421.1"/>
    <property type="molecule type" value="Genomic_DNA"/>
</dbReference>
<keyword evidence="1 3" id="KW-0547">Nucleotide-binding</keyword>
<reference evidence="6" key="1">
    <citation type="submission" date="2022-03" db="EMBL/GenBank/DDBJ databases">
        <title>Draft genome sequence of Aduncisulcus paluster, a free-living microaerophilic Fornicata.</title>
        <authorList>
            <person name="Yuyama I."/>
            <person name="Kume K."/>
            <person name="Tamura T."/>
            <person name="Inagaki Y."/>
            <person name="Hashimoto T."/>
        </authorList>
    </citation>
    <scope>NUCLEOTIDE SEQUENCE</scope>
    <source>
        <strain evidence="6">NY0171</strain>
    </source>
</reference>
<keyword evidence="7" id="KW-1185">Reference proteome</keyword>
<sequence>MSSLLDKTIQFSKQASAADMAGNYPEALRLYALTLRSWMAAVRTGAIPEGSAMVVRSKMEQYKERYAALKEMLDSKKKQPVAAGGKKKSSGKKKDKGKSGEDGEEEEEEMDEEERKLQDAIAKVMVSESPNVKWDDVAGLEAAKGALREAVILPVKFPQFFTGKRSPWRAILLYGPPGTGKSYLAKAVATEIDSNFFSVSSSDLVSKWQGESERLVKAMFEIARKKAPSIIFVDEIDALCGARGDNESESSRRIKNEFLIQMQGVGRDNKGVLVLGATNFPWGLDSAIRRRFEKRIYIGLPEAPARTAMFKIHLGKTPNELTEGDFGKLGEFSKGFSGSDIGTLVRDALMAPIRDFQKATKFYPKEVDVPIKNDDGEVISSKRETKWFPITDDMTGDPPGTVARDPFSFNGEDVGDMPVKATHFMSALSKIHASVGEEDLKKQEDFRSKYGSE</sequence>
<dbReference type="InterPro" id="IPR003593">
    <property type="entry name" value="AAA+_ATPase"/>
</dbReference>
<dbReference type="SUPFAM" id="SSF52540">
    <property type="entry name" value="P-loop containing nucleoside triphosphate hydrolases"/>
    <property type="match status" value="1"/>
</dbReference>
<dbReference type="InterPro" id="IPR050304">
    <property type="entry name" value="MT-severing_AAA_ATPase"/>
</dbReference>
<dbReference type="InterPro" id="IPR041569">
    <property type="entry name" value="AAA_lid_3"/>
</dbReference>
<comment type="caution">
    <text evidence="6">The sequence shown here is derived from an EMBL/GenBank/DDBJ whole genome shotgun (WGS) entry which is preliminary data.</text>
</comment>
<dbReference type="InterPro" id="IPR027417">
    <property type="entry name" value="P-loop_NTPase"/>
</dbReference>
<protein>
    <submittedName>
        <fullName evidence="6">Vacuolar protein sorting-associated protein 4B</fullName>
    </submittedName>
</protein>
<dbReference type="SUPFAM" id="SSF116846">
    <property type="entry name" value="MIT domain"/>
    <property type="match status" value="1"/>
</dbReference>
<evidence type="ECO:0000259" key="5">
    <source>
        <dbReference type="SMART" id="SM00382"/>
    </source>
</evidence>
<dbReference type="Gene3D" id="1.10.8.60">
    <property type="match status" value="1"/>
</dbReference>
<dbReference type="Pfam" id="PF00004">
    <property type="entry name" value="AAA"/>
    <property type="match status" value="1"/>
</dbReference>
<accession>A0ABQ5KTV1</accession>
<dbReference type="PANTHER" id="PTHR23074:SF83">
    <property type="entry name" value="VACUOLAR PROTEIN SORTING-ASSOCIATED PROTEIN 4A"/>
    <property type="match status" value="1"/>
</dbReference>
<dbReference type="InterPro" id="IPR015415">
    <property type="entry name" value="Spast_Vps4_C"/>
</dbReference>
<dbReference type="Pfam" id="PF09336">
    <property type="entry name" value="Vps4_C"/>
    <property type="match status" value="1"/>
</dbReference>
<dbReference type="InterPro" id="IPR003960">
    <property type="entry name" value="ATPase_AAA_CS"/>
</dbReference>
<dbReference type="SMART" id="SM00382">
    <property type="entry name" value="AAA"/>
    <property type="match status" value="1"/>
</dbReference>
<feature type="compositionally biased region" description="Acidic residues" evidence="4">
    <location>
        <begin position="102"/>
        <end position="112"/>
    </location>
</feature>
<dbReference type="Gene3D" id="3.40.50.300">
    <property type="entry name" value="P-loop containing nucleotide triphosphate hydrolases"/>
    <property type="match status" value="1"/>
</dbReference>
<gene>
    <name evidence="6" type="ORF">ADUPG1_008586</name>
</gene>
<dbReference type="PANTHER" id="PTHR23074">
    <property type="entry name" value="AAA DOMAIN-CONTAINING"/>
    <property type="match status" value="1"/>
</dbReference>
<comment type="similarity">
    <text evidence="3">Belongs to the AAA ATPase family.</text>
</comment>
<proteinExistence type="inferred from homology"/>
<feature type="domain" description="AAA+ ATPase" evidence="5">
    <location>
        <begin position="167"/>
        <end position="302"/>
    </location>
</feature>
<dbReference type="InterPro" id="IPR003959">
    <property type="entry name" value="ATPase_AAA_core"/>
</dbReference>
<feature type="compositionally biased region" description="Basic residues" evidence="4">
    <location>
        <begin position="85"/>
        <end position="96"/>
    </location>
</feature>
<name>A0ABQ5KTV1_9EUKA</name>
<organism evidence="6 7">
    <name type="scientific">Aduncisulcus paluster</name>
    <dbReference type="NCBI Taxonomy" id="2918883"/>
    <lineage>
        <taxon>Eukaryota</taxon>
        <taxon>Metamonada</taxon>
        <taxon>Carpediemonas-like organisms</taxon>
        <taxon>Aduncisulcus</taxon>
    </lineage>
</organism>
<evidence type="ECO:0000313" key="7">
    <source>
        <dbReference type="Proteomes" id="UP001057375"/>
    </source>
</evidence>
<evidence type="ECO:0000313" key="6">
    <source>
        <dbReference type="EMBL" id="GKT35421.1"/>
    </source>
</evidence>
<evidence type="ECO:0000256" key="4">
    <source>
        <dbReference type="SAM" id="MobiDB-lite"/>
    </source>
</evidence>
<dbReference type="Gene3D" id="1.20.58.80">
    <property type="entry name" value="Phosphotransferase system, lactose/cellobiose-type IIA subunit"/>
    <property type="match status" value="1"/>
</dbReference>
<evidence type="ECO:0000256" key="2">
    <source>
        <dbReference type="ARBA" id="ARBA00022840"/>
    </source>
</evidence>
<evidence type="ECO:0000256" key="3">
    <source>
        <dbReference type="RuleBase" id="RU003651"/>
    </source>
</evidence>
<dbReference type="InterPro" id="IPR036181">
    <property type="entry name" value="MIT_dom_sf"/>
</dbReference>
<dbReference type="Pfam" id="PF17862">
    <property type="entry name" value="AAA_lid_3"/>
    <property type="match status" value="1"/>
</dbReference>
<keyword evidence="2 3" id="KW-0067">ATP-binding</keyword>
<dbReference type="PROSITE" id="PS00674">
    <property type="entry name" value="AAA"/>
    <property type="match status" value="1"/>
</dbReference>
<dbReference type="Proteomes" id="UP001057375">
    <property type="component" value="Unassembled WGS sequence"/>
</dbReference>